<feature type="region of interest" description="Disordered" evidence="8">
    <location>
        <begin position="635"/>
        <end position="671"/>
    </location>
</feature>
<feature type="region of interest" description="Disordered" evidence="8">
    <location>
        <begin position="1021"/>
        <end position="1061"/>
    </location>
</feature>
<dbReference type="PANTHER" id="PTHR16024:SF28">
    <property type="entry name" value="XK-RELATED PROTEIN"/>
    <property type="match status" value="1"/>
</dbReference>
<feature type="compositionally biased region" description="Low complexity" evidence="8">
    <location>
        <begin position="782"/>
        <end position="804"/>
    </location>
</feature>
<evidence type="ECO:0000313" key="10">
    <source>
        <dbReference type="Proteomes" id="UP000507470"/>
    </source>
</evidence>
<comment type="subcellular location">
    <subcellularLocation>
        <location evidence="1">Cell membrane</location>
        <topology evidence="1">Multi-pass membrane protein</topology>
    </subcellularLocation>
    <subcellularLocation>
        <location evidence="7">Membrane</location>
        <topology evidence="7">Multi-pass membrane protein</topology>
    </subcellularLocation>
</comment>
<dbReference type="EMBL" id="CACVKT020000569">
    <property type="protein sequence ID" value="CAC5360599.1"/>
    <property type="molecule type" value="Genomic_DNA"/>
</dbReference>
<evidence type="ECO:0000256" key="2">
    <source>
        <dbReference type="ARBA" id="ARBA00008789"/>
    </source>
</evidence>
<evidence type="ECO:0000256" key="4">
    <source>
        <dbReference type="ARBA" id="ARBA00022692"/>
    </source>
</evidence>
<keyword evidence="5 7" id="KW-1133">Transmembrane helix</keyword>
<evidence type="ECO:0000313" key="9">
    <source>
        <dbReference type="EMBL" id="CAC5360599.1"/>
    </source>
</evidence>
<comment type="similarity">
    <text evidence="2 7">Belongs to the XK family.</text>
</comment>
<gene>
    <name evidence="9" type="ORF">MCOR_3017</name>
</gene>
<evidence type="ECO:0000256" key="7">
    <source>
        <dbReference type="RuleBase" id="RU910716"/>
    </source>
</evidence>
<proteinExistence type="inferred from homology"/>
<feature type="compositionally biased region" description="Low complexity" evidence="8">
    <location>
        <begin position="1032"/>
        <end position="1042"/>
    </location>
</feature>
<evidence type="ECO:0000256" key="1">
    <source>
        <dbReference type="ARBA" id="ARBA00004651"/>
    </source>
</evidence>
<organism evidence="9 10">
    <name type="scientific">Mytilus coruscus</name>
    <name type="common">Sea mussel</name>
    <dbReference type="NCBI Taxonomy" id="42192"/>
    <lineage>
        <taxon>Eukaryota</taxon>
        <taxon>Metazoa</taxon>
        <taxon>Spiralia</taxon>
        <taxon>Lophotrochozoa</taxon>
        <taxon>Mollusca</taxon>
        <taxon>Bivalvia</taxon>
        <taxon>Autobranchia</taxon>
        <taxon>Pteriomorphia</taxon>
        <taxon>Mytilida</taxon>
        <taxon>Mytiloidea</taxon>
        <taxon>Mytilidae</taxon>
        <taxon>Mytilinae</taxon>
        <taxon>Mytilus</taxon>
    </lineage>
</organism>
<dbReference type="OrthoDB" id="6356248at2759"/>
<dbReference type="InterPro" id="IPR050895">
    <property type="entry name" value="XK-related_scramblase"/>
</dbReference>
<keyword evidence="6 7" id="KW-0472">Membrane</keyword>
<dbReference type="GO" id="GO:0005886">
    <property type="term" value="C:plasma membrane"/>
    <property type="evidence" value="ECO:0007669"/>
    <property type="project" value="UniProtKB-SubCell"/>
</dbReference>
<accession>A0A6J8A137</accession>
<dbReference type="Proteomes" id="UP000507470">
    <property type="component" value="Unassembled WGS sequence"/>
</dbReference>
<feature type="region of interest" description="Disordered" evidence="8">
    <location>
        <begin position="742"/>
        <end position="849"/>
    </location>
</feature>
<evidence type="ECO:0000256" key="3">
    <source>
        <dbReference type="ARBA" id="ARBA00022475"/>
    </source>
</evidence>
<feature type="compositionally biased region" description="Low complexity" evidence="8">
    <location>
        <begin position="1127"/>
        <end position="1138"/>
    </location>
</feature>
<evidence type="ECO:0000256" key="8">
    <source>
        <dbReference type="SAM" id="MobiDB-lite"/>
    </source>
</evidence>
<feature type="transmembrane region" description="Helical" evidence="7">
    <location>
        <begin position="208"/>
        <end position="228"/>
    </location>
</feature>
<keyword evidence="4 7" id="KW-0812">Transmembrane</keyword>
<dbReference type="Pfam" id="PF09815">
    <property type="entry name" value="XK-related"/>
    <property type="match status" value="1"/>
</dbReference>
<reference evidence="9 10" key="1">
    <citation type="submission" date="2020-06" db="EMBL/GenBank/DDBJ databases">
        <authorList>
            <person name="Li R."/>
            <person name="Bekaert M."/>
        </authorList>
    </citation>
    <scope>NUCLEOTIDE SEQUENCE [LARGE SCALE GENOMIC DNA]</scope>
    <source>
        <strain evidence="10">wild</strain>
    </source>
</reference>
<sequence length="1324" mass="149874">MIKKSFSVYDMTVIVISLLSYLLDIISDIFIIVVFYLDGHYVWGSLSLAFFALSSVSMLLFSFHWHITDKTLTWKNFLPHVVFLAPLHRYIEVLRLGYISRKTKQKDDLDAALRANVDVSLLRLIEAFTESAPQLVLQLYIMLKFSHYNWLIGVSTVFSLTSVAFSLTAYSDALKMAYKEHHKRSWLGVTILTVWQSWMLLSRVTALVVFSLVFQAWVFLGMGIHWIFMTFWITMQNAEYGDTACEKRLFNSISGFIYIFCFLNLKEGPSKSRMAAFYCFILAENALMMLLWFIYKPENTPAWLEITSLSLVFGGFVLGGILMIGYYCCCHPTGRIAETKKDLTAYWFKRANSLPDRNRDPIFPMNNSVARVADWLNASISLSTTETSRYSNLDNMSLNLSLPDILKNGTYFSKTDTPDSSKNLNNSRYSFSQRSRNRNLDWNGTVTSTKSSYLSTSSSRPLINYSPPSVSYISKSKDTFSFSNQVLLDPERSASVASLSNSERAFALTGQNAKSSQHEVSGVSNDDDSFYASPEYKASACDLSPLDPKKLWDESQNRLNNTANQIIQIITTTNLKRRTSESQVTWRKLDTGVNDRNDVRQKYDNFSNTENKHCDNLQPIAHEYYENNYQNDYSVTGRSLQSSDEDLLESSNKENMTPNDKSLRSSHRSSREFSSLDYGTSALSNFFGDISSFHVNSPEAGEYYMSSASQSKLNSIEEDGSDDYNNSLRSWSKKMLTRIQKQLHDGTSSTEYHTSDTTPSLTSSYVQEENTRSINSYGTSLSSNQTSQSRLESSSSNFPEMSSSYIHDSSELRSRMSTSDIGGTSGSISSGHNYKRYSSTTDKSTDDSGYSVAKSQSLKCLNGEKLQNSLTFVTKLGSDNEFSTKLGSDGDFPDTFNRTNSHKQLENVALDDKISSNMKNAKSLPGLSYLLSESDTTSWYSDKSVVNKTPLHNEENTYFEDITLADESVKEDHKSVRFEDQTPVKNLQRSNLTPVKVAVMNNSPFRPDKIIREDLTPVKLEKFSNSPSRPGKSLLKKSSLSKSLHRSSKDSSLSVSEFDDSPQRLGRSIDLFDRERYRNSVADMTDDVFAKSSDTEVRELENSPYKFRSKDTSDYKESKENVYNLGSQRHQSSTTSQHKYSSEPKSRNGSRYLSEVETANKTYDVQKNDSFTNIKPRTIVDDFKKKHVPRNTQKKAPAYTNDLSLYQSEAVTNPCYAYSDTESEAEISKRSSKGPYKDERVRRHSSHFRTPVQNEGKRQVLRRLDNTPGFSPILTPGDREIIQSSESLNGGSVVKPIVSTPKINSDFYKEGLRYIDASPGTIEV</sequence>
<feature type="compositionally biased region" description="Basic and acidic residues" evidence="8">
    <location>
        <begin position="1108"/>
        <end position="1120"/>
    </location>
</feature>
<feature type="transmembrane region" description="Helical" evidence="7">
    <location>
        <begin position="277"/>
        <end position="295"/>
    </location>
</feature>
<feature type="compositionally biased region" description="Polar residues" evidence="8">
    <location>
        <begin position="745"/>
        <end position="781"/>
    </location>
</feature>
<feature type="transmembrane region" description="Helical" evidence="7">
    <location>
        <begin position="43"/>
        <end position="65"/>
    </location>
</feature>
<feature type="transmembrane region" description="Helical" evidence="7">
    <location>
        <begin position="185"/>
        <end position="201"/>
    </location>
</feature>
<feature type="transmembrane region" description="Helical" evidence="7">
    <location>
        <begin position="307"/>
        <end position="329"/>
    </location>
</feature>
<feature type="region of interest" description="Disordered" evidence="8">
    <location>
        <begin position="1227"/>
        <end position="1253"/>
    </location>
</feature>
<feature type="compositionally biased region" description="Low complexity" evidence="8">
    <location>
        <begin position="817"/>
        <end position="831"/>
    </location>
</feature>
<dbReference type="PANTHER" id="PTHR16024">
    <property type="entry name" value="XK-RELATED PROTEIN"/>
    <property type="match status" value="1"/>
</dbReference>
<feature type="transmembrane region" description="Helical" evidence="7">
    <location>
        <begin position="12"/>
        <end position="37"/>
    </location>
</feature>
<feature type="transmembrane region" description="Helical" evidence="7">
    <location>
        <begin position="148"/>
        <end position="170"/>
    </location>
</feature>
<protein>
    <recommendedName>
        <fullName evidence="7">XK-related protein</fullName>
    </recommendedName>
</protein>
<feature type="region of interest" description="Disordered" evidence="8">
    <location>
        <begin position="1093"/>
        <end position="1152"/>
    </location>
</feature>
<evidence type="ECO:0000256" key="6">
    <source>
        <dbReference type="ARBA" id="ARBA00023136"/>
    </source>
</evidence>
<name>A0A6J8A137_MYTCO</name>
<dbReference type="InterPro" id="IPR018629">
    <property type="entry name" value="XK-rel"/>
</dbReference>
<keyword evidence="3" id="KW-1003">Cell membrane</keyword>
<keyword evidence="10" id="KW-1185">Reference proteome</keyword>
<evidence type="ECO:0000256" key="5">
    <source>
        <dbReference type="ARBA" id="ARBA00022989"/>
    </source>
</evidence>